<feature type="transmembrane region" description="Helical" evidence="2">
    <location>
        <begin position="89"/>
        <end position="108"/>
    </location>
</feature>
<dbReference type="InterPro" id="IPR001932">
    <property type="entry name" value="PPM-type_phosphatase-like_dom"/>
</dbReference>
<dbReference type="FunFam" id="3.60.40.10:FF:000058">
    <property type="entry name" value="Stage II sporulation protein E"/>
    <property type="match status" value="1"/>
</dbReference>
<evidence type="ECO:0000259" key="3">
    <source>
        <dbReference type="SMART" id="SM00331"/>
    </source>
</evidence>
<dbReference type="PANTHER" id="PTHR43156:SF2">
    <property type="entry name" value="STAGE II SPORULATION PROTEIN E"/>
    <property type="match status" value="1"/>
</dbReference>
<dbReference type="RefSeq" id="WP_153287428.1">
    <property type="nucleotide sequence ID" value="NZ_CP045643.1"/>
</dbReference>
<evidence type="ECO:0000313" key="5">
    <source>
        <dbReference type="Proteomes" id="UP000326179"/>
    </source>
</evidence>
<dbReference type="EMBL" id="CP045643">
    <property type="protein sequence ID" value="QFZ73062.1"/>
    <property type="molecule type" value="Genomic_DNA"/>
</dbReference>
<name>A0A5Q0L7P2_9ACTN</name>
<dbReference type="InterPro" id="IPR052016">
    <property type="entry name" value="Bact_Sigma-Reg"/>
</dbReference>
<dbReference type="KEGG" id="sfy:GFH48_07120"/>
<keyword evidence="5" id="KW-1185">Reference proteome</keyword>
<reference evidence="4 5" key="1">
    <citation type="submission" date="2019-10" db="EMBL/GenBank/DDBJ databases">
        <title>A novel species.</title>
        <authorList>
            <person name="Gao J."/>
        </authorList>
    </citation>
    <scope>NUCLEOTIDE SEQUENCE [LARGE SCALE GENOMIC DNA]</scope>
    <source>
        <strain evidence="4 5">QMT-28</strain>
    </source>
</reference>
<dbReference type="Pfam" id="PF07228">
    <property type="entry name" value="SpoIIE"/>
    <property type="match status" value="1"/>
</dbReference>
<proteinExistence type="predicted"/>
<dbReference type="InterPro" id="IPR036457">
    <property type="entry name" value="PPM-type-like_dom_sf"/>
</dbReference>
<dbReference type="SMART" id="SM00331">
    <property type="entry name" value="PP2C_SIG"/>
    <property type="match status" value="1"/>
</dbReference>
<keyword evidence="1" id="KW-0378">Hydrolase</keyword>
<protein>
    <submittedName>
        <fullName evidence="4">SpoIIE family protein phosphatase</fullName>
    </submittedName>
</protein>
<gene>
    <name evidence="4" type="ORF">GFH48_07120</name>
</gene>
<feature type="transmembrane region" description="Helical" evidence="2">
    <location>
        <begin position="18"/>
        <end position="38"/>
    </location>
</feature>
<keyword evidence="2" id="KW-1133">Transmembrane helix</keyword>
<evidence type="ECO:0000313" key="4">
    <source>
        <dbReference type="EMBL" id="QFZ73062.1"/>
    </source>
</evidence>
<evidence type="ECO:0000256" key="2">
    <source>
        <dbReference type="SAM" id="Phobius"/>
    </source>
</evidence>
<dbReference type="Gene3D" id="3.60.40.10">
    <property type="entry name" value="PPM-type phosphatase domain"/>
    <property type="match status" value="1"/>
</dbReference>
<keyword evidence="2" id="KW-0472">Membrane</keyword>
<accession>A0A5Q0L7P2</accession>
<dbReference type="Proteomes" id="UP000326179">
    <property type="component" value="Chromosome"/>
</dbReference>
<keyword evidence="2" id="KW-0812">Transmembrane</keyword>
<organism evidence="4 5">
    <name type="scientific">Streptomyces fagopyri</name>
    <dbReference type="NCBI Taxonomy" id="2662397"/>
    <lineage>
        <taxon>Bacteria</taxon>
        <taxon>Bacillati</taxon>
        <taxon>Actinomycetota</taxon>
        <taxon>Actinomycetes</taxon>
        <taxon>Kitasatosporales</taxon>
        <taxon>Streptomycetaceae</taxon>
        <taxon>Streptomyces</taxon>
    </lineage>
</organism>
<dbReference type="PANTHER" id="PTHR43156">
    <property type="entry name" value="STAGE II SPORULATION PROTEIN E-RELATED"/>
    <property type="match status" value="1"/>
</dbReference>
<dbReference type="AlphaFoldDB" id="A0A5Q0L7P2"/>
<dbReference type="GO" id="GO:0016791">
    <property type="term" value="F:phosphatase activity"/>
    <property type="evidence" value="ECO:0007669"/>
    <property type="project" value="TreeGrafter"/>
</dbReference>
<evidence type="ECO:0000256" key="1">
    <source>
        <dbReference type="ARBA" id="ARBA00022801"/>
    </source>
</evidence>
<feature type="domain" description="PPM-type phosphatase" evidence="3">
    <location>
        <begin position="141"/>
        <end position="365"/>
    </location>
</feature>
<sequence length="380" mass="40753">MTHGLPRPGPRPLWQRRYALLVIPLGLIVVISVADLLAPQDIHLGPLLVIAPAVTCSFAGPRLTALTGALAVAAQALIGAGEEFTRNNAVQLVSLALLTCLTVFFSLLRERKGRQLEQVRSVSEAAQRVLLWPLPDRIGPLRTASLYLAAEEEAQIGGDLYAAIRDDDGARLMIGDVRGKGLNAIGEAALLLGAFREAVHLHTTLPALAASLDRSVSRHLADLTPDSETGESFITALLVEIPDREGVVRMTSCGHPAPLLLRPRNTVIVPDLHPAPPFGIGTGEATPDDYTVDEAPFTSGDTLLLYTDGVVEARNSAGDFYPFAQRVAQWSDSRPEALLHRVRRDLLVHAGGHLGDDAALVAIHHAPTRDGRRPRATTAR</sequence>